<dbReference type="PROSITE" id="PS50088">
    <property type="entry name" value="ANK_REPEAT"/>
    <property type="match status" value="1"/>
</dbReference>
<evidence type="ECO:0000259" key="5">
    <source>
        <dbReference type="PROSITE" id="PS50254"/>
    </source>
</evidence>
<dbReference type="GO" id="GO:0003677">
    <property type="term" value="F:DNA binding"/>
    <property type="evidence" value="ECO:0007669"/>
    <property type="project" value="InterPro"/>
</dbReference>
<feature type="compositionally biased region" description="Low complexity" evidence="4">
    <location>
        <begin position="72"/>
        <end position="85"/>
    </location>
</feature>
<dbReference type="PANTHER" id="PTHR46680:SF3">
    <property type="entry name" value="NF-KAPPA-B INHIBITOR CACTUS"/>
    <property type="match status" value="1"/>
</dbReference>
<organism evidence="6 8">
    <name type="scientific">Didymodactylos carnosus</name>
    <dbReference type="NCBI Taxonomy" id="1234261"/>
    <lineage>
        <taxon>Eukaryota</taxon>
        <taxon>Metazoa</taxon>
        <taxon>Spiralia</taxon>
        <taxon>Gnathifera</taxon>
        <taxon>Rotifera</taxon>
        <taxon>Eurotatoria</taxon>
        <taxon>Bdelloidea</taxon>
        <taxon>Philodinida</taxon>
        <taxon>Philodinidae</taxon>
        <taxon>Didymodactylos</taxon>
    </lineage>
</organism>
<dbReference type="Gene3D" id="2.60.40.10">
    <property type="entry name" value="Immunoglobulins"/>
    <property type="match status" value="1"/>
</dbReference>
<evidence type="ECO:0000313" key="7">
    <source>
        <dbReference type="EMBL" id="CAF3776407.1"/>
    </source>
</evidence>
<evidence type="ECO:0000256" key="1">
    <source>
        <dbReference type="ARBA" id="ARBA00022737"/>
    </source>
</evidence>
<proteinExistence type="predicted"/>
<sequence length="739" mass="84315">MLKACVKQNPCDNMPSPNPIALDELLEHIDAEPIHVMPSPNPIALNRLLDPELSQGYGPPSGVNPYHSWPVQSSQNSMQSPQNSQDSLHLLDDNMFEMAFVNQPRIKIIAQPKAIYRERYLADFDKELNRASRFIRSSEKNHNYPSIKIPTVYRDTQNLIRVALVTVPTSTAPDRYVHPYSLTVPESETGVIHDKKSNALYFPITEQDIEEKNDGIKRFCSLMLIKHKQDVLNSHGPMCLFDHDSLPTENQEHLSKNKTAKDLIRMFKLFQSQLAFTVLKPQNEQYVILKETTVYSQIMVEETENKKQNKNTTTYQIHRYAPKYGGCSGDDDVILILNTKIDKKNLSIHFENIIDNDQHWRVSITDFEIIDRTITFRSPPYFDNNIDESVAVYIVLTQNDVEIGRERYFYQPICTNFYQSFSNIGQPAKRTCLDRFIASDGIDDQVNPSQSPVPVTRDQQLTSDMQQLSLNTNTNVERELKDFLTRLKSCLAALLTDNDTQPLLRVTKKLINKYNDNLLHCAIKNGHTLLAQQLSAVVARLPDSIIERKNNNGETAIILAAKLNQIDLLETLFSISQDLIYAVDNKNNNVFHLLTSQNNSNKTIEFILNCLNDKSINIKQKFDQPNGNGKTPLQLSVEHSNFESTKMLIEIGHFNTNVTDEKNGDSLVHLAVRTGDLSMVKYFINDVKLDGQLSNLRMTPCDLAKTLNQETIYDFLNEKYPLQPLSSSDSEQNSEDETD</sequence>
<dbReference type="InterPro" id="IPR013783">
    <property type="entry name" value="Ig-like_fold"/>
</dbReference>
<dbReference type="PROSITE" id="PS50297">
    <property type="entry name" value="ANK_REP_REGION"/>
    <property type="match status" value="1"/>
</dbReference>
<dbReference type="PANTHER" id="PTHR46680">
    <property type="entry name" value="NF-KAPPA-B INHIBITOR ALPHA"/>
    <property type="match status" value="1"/>
</dbReference>
<dbReference type="SMART" id="SM00248">
    <property type="entry name" value="ANK"/>
    <property type="match status" value="5"/>
</dbReference>
<keyword evidence="8" id="KW-1185">Reference proteome</keyword>
<dbReference type="Gene3D" id="2.60.40.340">
    <property type="entry name" value="Rel homology domain (RHD), DNA-binding domain"/>
    <property type="match status" value="1"/>
</dbReference>
<dbReference type="Gene3D" id="1.25.40.20">
    <property type="entry name" value="Ankyrin repeat-containing domain"/>
    <property type="match status" value="1"/>
</dbReference>
<comment type="caution">
    <text evidence="6">The sequence shown here is derived from an EMBL/GenBank/DDBJ whole genome shotgun (WGS) entry which is preliminary data.</text>
</comment>
<feature type="region of interest" description="Disordered" evidence="4">
    <location>
        <begin position="56"/>
        <end position="86"/>
    </location>
</feature>
<dbReference type="Proteomes" id="UP000663829">
    <property type="component" value="Unassembled WGS sequence"/>
</dbReference>
<evidence type="ECO:0000313" key="6">
    <source>
        <dbReference type="EMBL" id="CAF1005063.1"/>
    </source>
</evidence>
<dbReference type="InterPro" id="IPR002110">
    <property type="entry name" value="Ankyrin_rpt"/>
</dbReference>
<name>A0A814H319_9BILA</name>
<evidence type="ECO:0000256" key="4">
    <source>
        <dbReference type="SAM" id="MobiDB-lite"/>
    </source>
</evidence>
<dbReference type="InterPro" id="IPR032397">
    <property type="entry name" value="RHD_dimer"/>
</dbReference>
<dbReference type="SUPFAM" id="SSF81296">
    <property type="entry name" value="E set domains"/>
    <property type="match status" value="1"/>
</dbReference>
<keyword evidence="2 3" id="KW-0040">ANK repeat</keyword>
<dbReference type="EMBL" id="CAJOBC010003295">
    <property type="protein sequence ID" value="CAF3776407.1"/>
    <property type="molecule type" value="Genomic_DNA"/>
</dbReference>
<dbReference type="OrthoDB" id="10254686at2759"/>
<dbReference type="Proteomes" id="UP000681722">
    <property type="component" value="Unassembled WGS sequence"/>
</dbReference>
<accession>A0A814H319</accession>
<dbReference type="Pfam" id="PF12796">
    <property type="entry name" value="Ank_2"/>
    <property type="match status" value="1"/>
</dbReference>
<dbReference type="SUPFAM" id="SSF48403">
    <property type="entry name" value="Ankyrin repeat"/>
    <property type="match status" value="1"/>
</dbReference>
<dbReference type="InterPro" id="IPR037059">
    <property type="entry name" value="RHD_DNA_bind_dom_sf"/>
</dbReference>
<dbReference type="InterPro" id="IPR051070">
    <property type="entry name" value="NF-kappa-B_inhibitor"/>
</dbReference>
<keyword evidence="1" id="KW-0677">Repeat</keyword>
<dbReference type="GO" id="GO:0005829">
    <property type="term" value="C:cytosol"/>
    <property type="evidence" value="ECO:0007669"/>
    <property type="project" value="TreeGrafter"/>
</dbReference>
<dbReference type="InterPro" id="IPR011539">
    <property type="entry name" value="RHD_DNA_bind_dom"/>
</dbReference>
<dbReference type="GO" id="GO:0003700">
    <property type="term" value="F:DNA-binding transcription factor activity"/>
    <property type="evidence" value="ECO:0007669"/>
    <property type="project" value="InterPro"/>
</dbReference>
<dbReference type="PROSITE" id="PS50254">
    <property type="entry name" value="REL_2"/>
    <property type="match status" value="1"/>
</dbReference>
<dbReference type="EMBL" id="CAJNOQ010003295">
    <property type="protein sequence ID" value="CAF1005063.1"/>
    <property type="molecule type" value="Genomic_DNA"/>
</dbReference>
<dbReference type="AlphaFoldDB" id="A0A814H319"/>
<dbReference type="GO" id="GO:0051059">
    <property type="term" value="F:NF-kappaB binding"/>
    <property type="evidence" value="ECO:0007669"/>
    <property type="project" value="TreeGrafter"/>
</dbReference>
<gene>
    <name evidence="6" type="ORF">GPM918_LOCUS13965</name>
    <name evidence="7" type="ORF">SRO942_LOCUS13965</name>
</gene>
<protein>
    <recommendedName>
        <fullName evidence="5">RHD domain-containing protein</fullName>
    </recommendedName>
</protein>
<reference evidence="6" key="1">
    <citation type="submission" date="2021-02" db="EMBL/GenBank/DDBJ databases">
        <authorList>
            <person name="Nowell W R."/>
        </authorList>
    </citation>
    <scope>NUCLEOTIDE SEQUENCE</scope>
</reference>
<feature type="repeat" description="ANK" evidence="3">
    <location>
        <begin position="628"/>
        <end position="652"/>
    </location>
</feature>
<dbReference type="GO" id="GO:0071356">
    <property type="term" value="P:cellular response to tumor necrosis factor"/>
    <property type="evidence" value="ECO:0007669"/>
    <property type="project" value="TreeGrafter"/>
</dbReference>
<dbReference type="Pfam" id="PF16179">
    <property type="entry name" value="RHD_dimer"/>
    <property type="match status" value="1"/>
</dbReference>
<dbReference type="InterPro" id="IPR036770">
    <property type="entry name" value="Ankyrin_rpt-contain_sf"/>
</dbReference>
<evidence type="ECO:0000313" key="8">
    <source>
        <dbReference type="Proteomes" id="UP000663829"/>
    </source>
</evidence>
<evidence type="ECO:0000256" key="2">
    <source>
        <dbReference type="ARBA" id="ARBA00023043"/>
    </source>
</evidence>
<evidence type="ECO:0000256" key="3">
    <source>
        <dbReference type="PROSITE-ProRule" id="PRU00023"/>
    </source>
</evidence>
<feature type="domain" description="RHD" evidence="5">
    <location>
        <begin position="101"/>
        <end position="191"/>
    </location>
</feature>
<dbReference type="InterPro" id="IPR014756">
    <property type="entry name" value="Ig_E-set"/>
</dbReference>